<accession>A0ABQ4G063</accession>
<evidence type="ECO:0000313" key="3">
    <source>
        <dbReference type="Proteomes" id="UP000603904"/>
    </source>
</evidence>
<sequence>MPLIVVTTSPRVAPGLLAPAAWRALSAGRVLTGSVGHPCLPYLDEAGIAVEVVTPDPAALAAEARTAAVVWLAAQDGDEDLMRAFGRAALALDEPPVVELVPGSYDLPGARLLDLVQVMDRLRRECPWDRSQTHESLVPYLVEEAYEVLETIHEGDYSALREELGDLLLQVMFHSRLAQERVVPPGEETDGEDEAAGFDIDDVAAGIVDKLVRRHPHVFSDVAVSGAGEVSDNWETIKAAEQAAKGETRTALSGVPMGQPALSLAAQLLRRAGRAGAPAALADDLPAGFGARLFALVRQAQDEGLDPEAELRSAAREYRRRVEEWESAAVEGLGTPTTS</sequence>
<feature type="domain" description="NTP pyrophosphohydrolase MazG-like" evidence="1">
    <location>
        <begin position="194"/>
        <end position="219"/>
    </location>
</feature>
<name>A0ABQ4G063_9ACTN</name>
<dbReference type="PANTHER" id="PTHR30522:SF0">
    <property type="entry name" value="NUCLEOSIDE TRIPHOSPHATE PYROPHOSPHOHYDROLASE"/>
    <property type="match status" value="1"/>
</dbReference>
<dbReference type="Proteomes" id="UP000603904">
    <property type="component" value="Unassembled WGS sequence"/>
</dbReference>
<gene>
    <name evidence="2" type="ORF">Mco01_34320</name>
</gene>
<dbReference type="Gene3D" id="1.10.287.1080">
    <property type="entry name" value="MazG-like"/>
    <property type="match status" value="1"/>
</dbReference>
<dbReference type="Pfam" id="PF03819">
    <property type="entry name" value="MazG"/>
    <property type="match status" value="2"/>
</dbReference>
<dbReference type="InterPro" id="IPR004518">
    <property type="entry name" value="MazG-like_dom"/>
</dbReference>
<reference evidence="2 3" key="1">
    <citation type="submission" date="2021-01" db="EMBL/GenBank/DDBJ databases">
        <title>Whole genome shotgun sequence of Microbispora corallina NBRC 16416.</title>
        <authorList>
            <person name="Komaki H."/>
            <person name="Tamura T."/>
        </authorList>
    </citation>
    <scope>NUCLEOTIDE SEQUENCE [LARGE SCALE GENOMIC DNA]</scope>
    <source>
        <strain evidence="2 3">NBRC 16416</strain>
    </source>
</reference>
<dbReference type="PANTHER" id="PTHR30522">
    <property type="entry name" value="NUCLEOSIDE TRIPHOSPHATE PYROPHOSPHOHYDROLASE"/>
    <property type="match status" value="1"/>
</dbReference>
<dbReference type="CDD" id="cd11528">
    <property type="entry name" value="NTP-PPase_MazG_Nterm"/>
    <property type="match status" value="1"/>
</dbReference>
<evidence type="ECO:0000259" key="1">
    <source>
        <dbReference type="Pfam" id="PF03819"/>
    </source>
</evidence>
<dbReference type="NCBIfam" id="TIGR00444">
    <property type="entry name" value="mazG"/>
    <property type="match status" value="1"/>
</dbReference>
<dbReference type="InterPro" id="IPR048015">
    <property type="entry name" value="NTP-PPase_MazG-like_N"/>
</dbReference>
<dbReference type="InterPro" id="IPR011551">
    <property type="entry name" value="NTP_PyrPHydrolase_MazG"/>
</dbReference>
<dbReference type="RefSeq" id="WP_204057859.1">
    <property type="nucleotide sequence ID" value="NZ_BAAAGP010000009.1"/>
</dbReference>
<feature type="domain" description="NTP pyrophosphohydrolase MazG-like" evidence="1">
    <location>
        <begin position="132"/>
        <end position="181"/>
    </location>
</feature>
<proteinExistence type="predicted"/>
<comment type="caution">
    <text evidence="2">The sequence shown here is derived from an EMBL/GenBank/DDBJ whole genome shotgun (WGS) entry which is preliminary data.</text>
</comment>
<keyword evidence="3" id="KW-1185">Reference proteome</keyword>
<evidence type="ECO:0000313" key="2">
    <source>
        <dbReference type="EMBL" id="GIH40432.1"/>
    </source>
</evidence>
<dbReference type="EMBL" id="BOOC01000014">
    <property type="protein sequence ID" value="GIH40432.1"/>
    <property type="molecule type" value="Genomic_DNA"/>
</dbReference>
<protein>
    <submittedName>
        <fullName evidence="2">Nucleoside triphosphate pyrophosphohydrolase</fullName>
    </submittedName>
</protein>
<organism evidence="2 3">
    <name type="scientific">Microbispora corallina</name>
    <dbReference type="NCBI Taxonomy" id="83302"/>
    <lineage>
        <taxon>Bacteria</taxon>
        <taxon>Bacillati</taxon>
        <taxon>Actinomycetota</taxon>
        <taxon>Actinomycetes</taxon>
        <taxon>Streptosporangiales</taxon>
        <taxon>Streptosporangiaceae</taxon>
        <taxon>Microbispora</taxon>
    </lineage>
</organism>
<dbReference type="SUPFAM" id="SSF101386">
    <property type="entry name" value="all-alpha NTP pyrophosphatases"/>
    <property type="match status" value="1"/>
</dbReference>